<dbReference type="RefSeq" id="WP_319619323.1">
    <property type="nucleotide sequence ID" value="NZ_JAWXXR010000001.1"/>
</dbReference>
<proteinExistence type="predicted"/>
<name>A0ABU4QIP8_9GAMM</name>
<evidence type="ECO:0000313" key="2">
    <source>
        <dbReference type="Proteomes" id="UP001272773"/>
    </source>
</evidence>
<evidence type="ECO:0000313" key="1">
    <source>
        <dbReference type="EMBL" id="MDX6017216.1"/>
    </source>
</evidence>
<dbReference type="Proteomes" id="UP001272773">
    <property type="component" value="Unassembled WGS sequence"/>
</dbReference>
<accession>A0ABU4QIP8</accession>
<dbReference type="GeneID" id="88624416"/>
<reference evidence="1 2" key="1">
    <citation type="submission" date="2023-11" db="EMBL/GenBank/DDBJ databases">
        <title>MicrobeMod: A computational toolkit for identifying prokaryotic methylation and restriction-modification with nanopore sequencing.</title>
        <authorList>
            <person name="Crits-Christoph A."/>
            <person name="Kang S.C."/>
            <person name="Lee H."/>
            <person name="Ostrov N."/>
        </authorList>
    </citation>
    <scope>NUCLEOTIDE SEQUENCE [LARGE SCALE GENOMIC DNA]</scope>
    <source>
        <strain evidence="1 2">ATCC BAA-2732</strain>
    </source>
</reference>
<gene>
    <name evidence="1" type="ORF">SIL79_12870</name>
</gene>
<organism evidence="1 2">
    <name type="scientific">Shewanella indica</name>
    <dbReference type="NCBI Taxonomy" id="768528"/>
    <lineage>
        <taxon>Bacteria</taxon>
        <taxon>Pseudomonadati</taxon>
        <taxon>Pseudomonadota</taxon>
        <taxon>Gammaproteobacteria</taxon>
        <taxon>Alteromonadales</taxon>
        <taxon>Shewanellaceae</taxon>
        <taxon>Shewanella</taxon>
    </lineage>
</organism>
<keyword evidence="2" id="KW-1185">Reference proteome</keyword>
<protein>
    <recommendedName>
        <fullName evidence="3">RiboL-PSP-HEPN domain-containing protein</fullName>
    </recommendedName>
</protein>
<comment type="caution">
    <text evidence="1">The sequence shown here is derived from an EMBL/GenBank/DDBJ whole genome shotgun (WGS) entry which is preliminary data.</text>
</comment>
<evidence type="ECO:0008006" key="3">
    <source>
        <dbReference type="Google" id="ProtNLM"/>
    </source>
</evidence>
<sequence length="297" mass="34468">MAKQTFKFPLSGSRNTTTIRSHNLFDSSYNEPNKAPIDIYEENMLTYKRLVGCFTLDVENNQYISLAEIGNKEWNNLSNLLILGFISSVESYLRKIIRKVLLIDNTSRNRSYNKSISYGAASYHSRELLPEALIEDCSFHSAYNIKEAVKDMLGINLNDLKNKPELKTAFDDYNFIAELRHCVVHRCGFFGSNNALTLGIEQYKDFLEKPIKLNITVLLEAANACDNLVKELNDVIFSELLSRSLDTYPWTGNLTQDKNYFDKYFYIFSPENKHVERLTCYHNFRDTYNLKFRARTS</sequence>
<dbReference type="EMBL" id="JAWXXR010000001">
    <property type="protein sequence ID" value="MDX6017216.1"/>
    <property type="molecule type" value="Genomic_DNA"/>
</dbReference>